<dbReference type="InterPro" id="IPR029062">
    <property type="entry name" value="Class_I_gatase-like"/>
</dbReference>
<dbReference type="InterPro" id="IPR018060">
    <property type="entry name" value="HTH_AraC"/>
</dbReference>
<dbReference type="SUPFAM" id="SSF46689">
    <property type="entry name" value="Homeodomain-like"/>
    <property type="match status" value="2"/>
</dbReference>
<gene>
    <name evidence="5" type="ORF">DET50_10979</name>
</gene>
<sequence length="351" mass="38591">MAKNTDAVQPVQIGILAMPQATASPIYGMQELLGSAGRDWSLLVQGEAGEPLILVEIVSVEGQPMELANGALVRPTRRLDRDYCPDALCILEVMFDPADGPAGLFEREVAWIRDYWDRGGLLATACTGAVLLGEAGLLAGEDATTHWGFCEFMARRYPGVRMHPERAMVASGIGQRLIMSGGGTSWMDLGLYLIARFCSQAEAIRVAKVHLVEWHEDGQQPFVAMNHQRQSIDAVIAGCQRWLAHHYDQPSPVAGMIGLSGLSERSFHRRFRQATGMTPIEYVLTLRLEEAKQILETSHVSVEAVAEMVGYQDAAFFSRKFQQRVGLTPAQYRRKFAGVGRLHQQPGSPTG</sequence>
<dbReference type="GO" id="GO:0009893">
    <property type="term" value="P:positive regulation of metabolic process"/>
    <property type="evidence" value="ECO:0007669"/>
    <property type="project" value="UniProtKB-ARBA"/>
</dbReference>
<evidence type="ECO:0000256" key="3">
    <source>
        <dbReference type="ARBA" id="ARBA00023163"/>
    </source>
</evidence>
<keyword evidence="2" id="KW-0238">DNA-binding</keyword>
<dbReference type="Pfam" id="PF12833">
    <property type="entry name" value="HTH_18"/>
    <property type="match status" value="1"/>
</dbReference>
<organism evidence="5 6">
    <name type="scientific">Marinobacter pelagius</name>
    <dbReference type="NCBI Taxonomy" id="379482"/>
    <lineage>
        <taxon>Bacteria</taxon>
        <taxon>Pseudomonadati</taxon>
        <taxon>Pseudomonadota</taxon>
        <taxon>Gammaproteobacteria</taxon>
        <taxon>Pseudomonadales</taxon>
        <taxon>Marinobacteraceae</taxon>
        <taxon>Marinobacter</taxon>
    </lineage>
</organism>
<feature type="domain" description="HTH araC/xylS-type" evidence="4">
    <location>
        <begin position="237"/>
        <end position="335"/>
    </location>
</feature>
<evidence type="ECO:0000313" key="5">
    <source>
        <dbReference type="EMBL" id="RBP29729.1"/>
    </source>
</evidence>
<dbReference type="GO" id="GO:0043565">
    <property type="term" value="F:sequence-specific DNA binding"/>
    <property type="evidence" value="ECO:0007669"/>
    <property type="project" value="InterPro"/>
</dbReference>
<evidence type="ECO:0000313" key="6">
    <source>
        <dbReference type="Proteomes" id="UP000252995"/>
    </source>
</evidence>
<dbReference type="STRING" id="379482.SAMN04487961_0665"/>
<dbReference type="InterPro" id="IPR052158">
    <property type="entry name" value="INH-QAR"/>
</dbReference>
<dbReference type="InterPro" id="IPR018062">
    <property type="entry name" value="HTH_AraC-typ_CS"/>
</dbReference>
<reference evidence="5 6" key="1">
    <citation type="submission" date="2018-06" db="EMBL/GenBank/DDBJ databases">
        <title>Freshwater and sediment microbial communities from various areas in North America, analyzing microbe dynamics in response to fracking.</title>
        <authorList>
            <person name="Lamendella R."/>
        </authorList>
    </citation>
    <scope>NUCLEOTIDE SEQUENCE [LARGE SCALE GENOMIC DNA]</scope>
    <source>
        <strain evidence="5 6">114J</strain>
    </source>
</reference>
<dbReference type="OrthoDB" id="9803764at2"/>
<dbReference type="PANTHER" id="PTHR43130">
    <property type="entry name" value="ARAC-FAMILY TRANSCRIPTIONAL REGULATOR"/>
    <property type="match status" value="1"/>
</dbReference>
<dbReference type="PROSITE" id="PS00041">
    <property type="entry name" value="HTH_ARAC_FAMILY_1"/>
    <property type="match status" value="1"/>
</dbReference>
<dbReference type="Gene3D" id="3.40.50.880">
    <property type="match status" value="1"/>
</dbReference>
<protein>
    <submittedName>
        <fullName evidence="5">AraC family transcriptional regulator with amidase-like domain</fullName>
    </submittedName>
</protein>
<evidence type="ECO:0000256" key="2">
    <source>
        <dbReference type="ARBA" id="ARBA00023125"/>
    </source>
</evidence>
<proteinExistence type="predicted"/>
<dbReference type="SMART" id="SM00342">
    <property type="entry name" value="HTH_ARAC"/>
    <property type="match status" value="1"/>
</dbReference>
<dbReference type="EMBL" id="QNRO01000009">
    <property type="protein sequence ID" value="RBP29729.1"/>
    <property type="molecule type" value="Genomic_DNA"/>
</dbReference>
<dbReference type="PRINTS" id="PR00032">
    <property type="entry name" value="HTHARAC"/>
</dbReference>
<dbReference type="InterPro" id="IPR009057">
    <property type="entry name" value="Homeodomain-like_sf"/>
</dbReference>
<keyword evidence="3" id="KW-0804">Transcription</keyword>
<dbReference type="SUPFAM" id="SSF52317">
    <property type="entry name" value="Class I glutamine amidotransferase-like"/>
    <property type="match status" value="1"/>
</dbReference>
<keyword evidence="1" id="KW-0805">Transcription regulation</keyword>
<name>A0A366GS78_9GAMM</name>
<accession>A0A366GS78</accession>
<dbReference type="GO" id="GO:0003700">
    <property type="term" value="F:DNA-binding transcription factor activity"/>
    <property type="evidence" value="ECO:0007669"/>
    <property type="project" value="InterPro"/>
</dbReference>
<dbReference type="PANTHER" id="PTHR43130:SF3">
    <property type="entry name" value="HTH-TYPE TRANSCRIPTIONAL REGULATOR RV1931C"/>
    <property type="match status" value="1"/>
</dbReference>
<dbReference type="AlphaFoldDB" id="A0A366GS78"/>
<dbReference type="Proteomes" id="UP000252995">
    <property type="component" value="Unassembled WGS sequence"/>
</dbReference>
<evidence type="ECO:0000259" key="4">
    <source>
        <dbReference type="PROSITE" id="PS01124"/>
    </source>
</evidence>
<dbReference type="InterPro" id="IPR020449">
    <property type="entry name" value="Tscrpt_reg_AraC-type_HTH"/>
</dbReference>
<dbReference type="RefSeq" id="WP_113862701.1">
    <property type="nucleotide sequence ID" value="NZ_QNRO01000009.1"/>
</dbReference>
<dbReference type="Gene3D" id="1.10.10.60">
    <property type="entry name" value="Homeodomain-like"/>
    <property type="match status" value="2"/>
</dbReference>
<dbReference type="PROSITE" id="PS01124">
    <property type="entry name" value="HTH_ARAC_FAMILY_2"/>
    <property type="match status" value="1"/>
</dbReference>
<evidence type="ECO:0000256" key="1">
    <source>
        <dbReference type="ARBA" id="ARBA00023015"/>
    </source>
</evidence>
<comment type="caution">
    <text evidence="5">The sequence shown here is derived from an EMBL/GenBank/DDBJ whole genome shotgun (WGS) entry which is preliminary data.</text>
</comment>